<gene>
    <name evidence="2" type="ORF">GCM10008942_30380</name>
</gene>
<evidence type="ECO:0000313" key="3">
    <source>
        <dbReference type="Proteomes" id="UP001499951"/>
    </source>
</evidence>
<dbReference type="InterPro" id="IPR022061">
    <property type="entry name" value="DUF3617"/>
</dbReference>
<comment type="caution">
    <text evidence="2">The sequence shown here is derived from an EMBL/GenBank/DDBJ whole genome shotgun (WGS) entry which is preliminary data.</text>
</comment>
<keyword evidence="1" id="KW-0732">Signal</keyword>
<proteinExistence type="predicted"/>
<evidence type="ECO:0008006" key="4">
    <source>
        <dbReference type="Google" id="ProtNLM"/>
    </source>
</evidence>
<dbReference type="RefSeq" id="WP_166936905.1">
    <property type="nucleotide sequence ID" value="NZ_BAAADD010000008.1"/>
</dbReference>
<name>A0ABN1F0P5_9PROT</name>
<sequence length="170" mass="18337">MRVLVIGAACAVLLAPAAMAGHGKVGTWQVTTKMGGMDNAMVKMPDMSKMPPEVQARMKAHGVQMNPGGGMTTKYCMTEDQVKNDKPQLTRPDSPCKAANMSVKGNTFSADVVCTGEMNGKGHTEVTFDSPEHYKGHQTMTMTREGQTMTHEMFMDAKWLSPTCTVPAGH</sequence>
<protein>
    <recommendedName>
        <fullName evidence="4">DUF3617 domain-containing protein</fullName>
    </recommendedName>
</protein>
<feature type="chain" id="PRO_5045704467" description="DUF3617 domain-containing protein" evidence="1">
    <location>
        <begin position="21"/>
        <end position="170"/>
    </location>
</feature>
<feature type="signal peptide" evidence="1">
    <location>
        <begin position="1"/>
        <end position="20"/>
    </location>
</feature>
<reference evidence="2 3" key="1">
    <citation type="journal article" date="2019" name="Int. J. Syst. Evol. Microbiol.">
        <title>The Global Catalogue of Microorganisms (GCM) 10K type strain sequencing project: providing services to taxonomists for standard genome sequencing and annotation.</title>
        <authorList>
            <consortium name="The Broad Institute Genomics Platform"/>
            <consortium name="The Broad Institute Genome Sequencing Center for Infectious Disease"/>
            <person name="Wu L."/>
            <person name="Ma J."/>
        </authorList>
    </citation>
    <scope>NUCLEOTIDE SEQUENCE [LARGE SCALE GENOMIC DNA]</scope>
    <source>
        <strain evidence="2 3">JCM 15089</strain>
    </source>
</reference>
<dbReference type="Pfam" id="PF12276">
    <property type="entry name" value="DUF3617"/>
    <property type="match status" value="1"/>
</dbReference>
<evidence type="ECO:0000256" key="1">
    <source>
        <dbReference type="SAM" id="SignalP"/>
    </source>
</evidence>
<evidence type="ECO:0000313" key="2">
    <source>
        <dbReference type="EMBL" id="GAA0579412.1"/>
    </source>
</evidence>
<dbReference type="Proteomes" id="UP001499951">
    <property type="component" value="Unassembled WGS sequence"/>
</dbReference>
<accession>A0ABN1F0P5</accession>
<organism evidence="2 3">
    <name type="scientific">Rhizomicrobium electricum</name>
    <dbReference type="NCBI Taxonomy" id="480070"/>
    <lineage>
        <taxon>Bacteria</taxon>
        <taxon>Pseudomonadati</taxon>
        <taxon>Pseudomonadota</taxon>
        <taxon>Alphaproteobacteria</taxon>
        <taxon>Micropepsales</taxon>
        <taxon>Micropepsaceae</taxon>
        <taxon>Rhizomicrobium</taxon>
    </lineage>
</organism>
<dbReference type="EMBL" id="BAAADD010000008">
    <property type="protein sequence ID" value="GAA0579412.1"/>
    <property type="molecule type" value="Genomic_DNA"/>
</dbReference>
<keyword evidence="3" id="KW-1185">Reference proteome</keyword>